<feature type="region of interest" description="Disordered" evidence="1">
    <location>
        <begin position="214"/>
        <end position="254"/>
    </location>
</feature>
<protein>
    <recommendedName>
        <fullName evidence="5">CDP-alcohol phosphatidyltransferase family protein</fullName>
    </recommendedName>
</protein>
<keyword evidence="2" id="KW-0812">Transmembrane</keyword>
<comment type="caution">
    <text evidence="3">The sequence shown here is derived from an EMBL/GenBank/DDBJ whole genome shotgun (WGS) entry which is preliminary data.</text>
</comment>
<evidence type="ECO:0000313" key="3">
    <source>
        <dbReference type="EMBL" id="MDT0304565.1"/>
    </source>
</evidence>
<sequence>MTRIGLVLAVTAGVWFTEGGVRGAVAGSLLLGAVVLTDVLAGRVRAARRDRLDVWLALVLGRLREYAVYAGLAIGGTAAGVADAWAWAAGALIAVALRDSVAAARRADAGEPEWTPESGLPRPIEAVDPSRDLEDASPGDTSLTAELLGREAPAAHGTDGTGEPDAAPGDVGDGGTASEAPAATGGGAALFGIRTVPKGAPWPGWAEVRSEALGEGAPGSAAPPGAAEGTPGTGGADERDPAAGGAGAPRRGSGPPRALLARLAAFPQAARFAAVALTITIWDARVTFIALIAGCALAAAADLARRPDDDVGR</sequence>
<evidence type="ECO:0000256" key="2">
    <source>
        <dbReference type="SAM" id="Phobius"/>
    </source>
</evidence>
<evidence type="ECO:0000256" key="1">
    <source>
        <dbReference type="SAM" id="MobiDB-lite"/>
    </source>
</evidence>
<reference evidence="4" key="1">
    <citation type="submission" date="2023-07" db="EMBL/GenBank/DDBJ databases">
        <title>30 novel species of actinomycetes from the DSMZ collection.</title>
        <authorList>
            <person name="Nouioui I."/>
        </authorList>
    </citation>
    <scope>NUCLEOTIDE SEQUENCE [LARGE SCALE GENOMIC DNA]</scope>
    <source>
        <strain evidence="4">DSM 45055</strain>
    </source>
</reference>
<name>A0ABU2KZ35_9ACTN</name>
<gene>
    <name evidence="3" type="ORF">RM446_20805</name>
</gene>
<dbReference type="EMBL" id="JAVREK010000026">
    <property type="protein sequence ID" value="MDT0304565.1"/>
    <property type="molecule type" value="Genomic_DNA"/>
</dbReference>
<proteinExistence type="predicted"/>
<keyword evidence="2" id="KW-0472">Membrane</keyword>
<dbReference type="RefSeq" id="WP_311547063.1">
    <property type="nucleotide sequence ID" value="NZ_JAVREK010000026.1"/>
</dbReference>
<keyword evidence="4" id="KW-1185">Reference proteome</keyword>
<evidence type="ECO:0008006" key="5">
    <source>
        <dbReference type="Google" id="ProtNLM"/>
    </source>
</evidence>
<dbReference type="Proteomes" id="UP001183226">
    <property type="component" value="Unassembled WGS sequence"/>
</dbReference>
<keyword evidence="2" id="KW-1133">Transmembrane helix</keyword>
<feature type="compositionally biased region" description="Low complexity" evidence="1">
    <location>
        <begin position="214"/>
        <end position="230"/>
    </location>
</feature>
<feature type="region of interest" description="Disordered" evidence="1">
    <location>
        <begin position="153"/>
        <end position="183"/>
    </location>
</feature>
<feature type="transmembrane region" description="Helical" evidence="2">
    <location>
        <begin position="66"/>
        <end position="97"/>
    </location>
</feature>
<feature type="region of interest" description="Disordered" evidence="1">
    <location>
        <begin position="108"/>
        <end position="141"/>
    </location>
</feature>
<evidence type="ECO:0000313" key="4">
    <source>
        <dbReference type="Proteomes" id="UP001183226"/>
    </source>
</evidence>
<organism evidence="3 4">
    <name type="scientific">Streptomonospora wellingtoniae</name>
    <dbReference type="NCBI Taxonomy" id="3075544"/>
    <lineage>
        <taxon>Bacteria</taxon>
        <taxon>Bacillati</taxon>
        <taxon>Actinomycetota</taxon>
        <taxon>Actinomycetes</taxon>
        <taxon>Streptosporangiales</taxon>
        <taxon>Nocardiopsidaceae</taxon>
        <taxon>Streptomonospora</taxon>
    </lineage>
</organism>
<accession>A0ABU2KZ35</accession>